<dbReference type="PhylomeDB" id="A7TDH6"/>
<dbReference type="Pfam" id="PF12777">
    <property type="entry name" value="MT"/>
    <property type="match status" value="1"/>
</dbReference>
<dbReference type="GO" id="GO:0030286">
    <property type="term" value="C:dynein complex"/>
    <property type="evidence" value="ECO:0007669"/>
    <property type="project" value="InterPro"/>
</dbReference>
<name>A7TDH6_NEMVE</name>
<sequence length="144" mass="15459">MALTNLLISQIIEKESKEVEATSELVRKDEAAANIQAAEAQALKDECEADLAEAIPALEAAMSALNTLKPADITIVKSMANPPAGVKLVMSAVCVMKDIKPEKVNDPGGTGKKILDFWGPSKKLLGDMTFLTSLKEYDRDNISL</sequence>
<feature type="domain" description="Dynein heavy chain coiled coil stalk" evidence="1">
    <location>
        <begin position="10"/>
        <end position="142"/>
    </location>
</feature>
<evidence type="ECO:0000259" key="1">
    <source>
        <dbReference type="Pfam" id="PF12777"/>
    </source>
</evidence>
<dbReference type="EMBL" id="DS477866">
    <property type="protein sequence ID" value="EDO25866.1"/>
    <property type="molecule type" value="Genomic_DNA"/>
</dbReference>
<gene>
    <name evidence="2" type="ORF">NEMVEDRAFT_v1g225633</name>
</gene>
<evidence type="ECO:0000313" key="2">
    <source>
        <dbReference type="EMBL" id="EDO25866.1"/>
    </source>
</evidence>
<dbReference type="GO" id="GO:0045505">
    <property type="term" value="F:dynein intermediate chain binding"/>
    <property type="evidence" value="ECO:0007669"/>
    <property type="project" value="InterPro"/>
</dbReference>
<dbReference type="InterPro" id="IPR026983">
    <property type="entry name" value="DHC"/>
</dbReference>
<dbReference type="AlphaFoldDB" id="A7TDH6"/>
<keyword evidence="3" id="KW-1185">Reference proteome</keyword>
<dbReference type="InterPro" id="IPR024743">
    <property type="entry name" value="Dynein_HC_stalk"/>
</dbReference>
<organism evidence="2 3">
    <name type="scientific">Nematostella vectensis</name>
    <name type="common">Starlet sea anemone</name>
    <dbReference type="NCBI Taxonomy" id="45351"/>
    <lineage>
        <taxon>Eukaryota</taxon>
        <taxon>Metazoa</taxon>
        <taxon>Cnidaria</taxon>
        <taxon>Anthozoa</taxon>
        <taxon>Hexacorallia</taxon>
        <taxon>Actiniaria</taxon>
        <taxon>Edwardsiidae</taxon>
        <taxon>Nematostella</taxon>
    </lineage>
</organism>
<dbReference type="Gene3D" id="1.20.920.60">
    <property type="match status" value="1"/>
</dbReference>
<dbReference type="STRING" id="45351.A7TDH6"/>
<dbReference type="PANTHER" id="PTHR22878:SF68">
    <property type="entry name" value="DYNEIN HEAVY CHAIN 6, AXONEMAL-LIKE"/>
    <property type="match status" value="1"/>
</dbReference>
<proteinExistence type="predicted"/>
<dbReference type="GO" id="GO:0051959">
    <property type="term" value="F:dynein light intermediate chain binding"/>
    <property type="evidence" value="ECO:0007669"/>
    <property type="project" value="InterPro"/>
</dbReference>
<dbReference type="eggNOG" id="KOG3595">
    <property type="taxonomic scope" value="Eukaryota"/>
</dbReference>
<accession>A7TDH6</accession>
<dbReference type="InParanoid" id="A7TDH6"/>
<dbReference type="GO" id="GO:0007018">
    <property type="term" value="P:microtubule-based movement"/>
    <property type="evidence" value="ECO:0007669"/>
    <property type="project" value="InterPro"/>
</dbReference>
<evidence type="ECO:0000313" key="3">
    <source>
        <dbReference type="Proteomes" id="UP000001593"/>
    </source>
</evidence>
<dbReference type="Proteomes" id="UP000001593">
    <property type="component" value="Unassembled WGS sequence"/>
</dbReference>
<reference evidence="2 3" key="1">
    <citation type="journal article" date="2007" name="Science">
        <title>Sea anemone genome reveals ancestral eumetazoan gene repertoire and genomic organization.</title>
        <authorList>
            <person name="Putnam N.H."/>
            <person name="Srivastava M."/>
            <person name="Hellsten U."/>
            <person name="Dirks B."/>
            <person name="Chapman J."/>
            <person name="Salamov A."/>
            <person name="Terry A."/>
            <person name="Shapiro H."/>
            <person name="Lindquist E."/>
            <person name="Kapitonov V.V."/>
            <person name="Jurka J."/>
            <person name="Genikhovich G."/>
            <person name="Grigoriev I.V."/>
            <person name="Lucas S.M."/>
            <person name="Steele R.E."/>
            <person name="Finnerty J.R."/>
            <person name="Technau U."/>
            <person name="Martindale M.Q."/>
            <person name="Rokhsar D.S."/>
        </authorList>
    </citation>
    <scope>NUCLEOTIDE SEQUENCE [LARGE SCALE GENOMIC DNA]</scope>
    <source>
        <strain evidence="3">CH2 X CH6</strain>
    </source>
</reference>
<dbReference type="HOGENOM" id="CLU_1798739_0_0_1"/>
<dbReference type="PANTHER" id="PTHR22878">
    <property type="entry name" value="DYNEIN HEAVY CHAIN 6, AXONEMAL-LIKE-RELATED"/>
    <property type="match status" value="1"/>
</dbReference>
<protein>
    <recommendedName>
        <fullName evidence="1">Dynein heavy chain coiled coil stalk domain-containing protein</fullName>
    </recommendedName>
</protein>